<organism evidence="1 2">
    <name type="scientific">Paenibacillus cellulosilyticus</name>
    <dbReference type="NCBI Taxonomy" id="375489"/>
    <lineage>
        <taxon>Bacteria</taxon>
        <taxon>Bacillati</taxon>
        <taxon>Bacillota</taxon>
        <taxon>Bacilli</taxon>
        <taxon>Bacillales</taxon>
        <taxon>Paenibacillaceae</taxon>
        <taxon>Paenibacillus</taxon>
    </lineage>
</organism>
<name>A0A2V2YGU2_9BACL</name>
<dbReference type="AlphaFoldDB" id="A0A2V2YGU2"/>
<gene>
    <name evidence="1" type="ORF">DFQ01_14226</name>
</gene>
<evidence type="ECO:0000313" key="2">
    <source>
        <dbReference type="Proteomes" id="UP000246635"/>
    </source>
</evidence>
<dbReference type="EMBL" id="QGTQ01000042">
    <property type="protein sequence ID" value="PWV90578.1"/>
    <property type="molecule type" value="Genomic_DNA"/>
</dbReference>
<protein>
    <submittedName>
        <fullName evidence="1">Uncharacterized protein</fullName>
    </submittedName>
</protein>
<keyword evidence="2" id="KW-1185">Reference proteome</keyword>
<evidence type="ECO:0000313" key="1">
    <source>
        <dbReference type="EMBL" id="PWV90578.1"/>
    </source>
</evidence>
<accession>A0A2V2YGU2</accession>
<dbReference type="OrthoDB" id="186344at2"/>
<sequence>MIVCTTATLARLSHVLELSQSVRTYHPEAKFVLGLIEDWVPETVAHSPWLDRVILMKDIGIPDFRAFIFKLSASQAHQAVKSSFIAYLLSYETHADTVIYLDHTMKLYGPLREAVEALERHSIVLTPRLCEPNYTSSYDRELQFLHAGTFNGGFIGARRNEGAHQFLFWWADKLNRDQWLDLVPVLFDSVVVRHPGYHAACWNLFEQSRQFGSVETDRAVLAGGPLLCVNFRDEKNEFEASLSSLTEQQAEFARKLQQQYNTAIQGHESNGFNRETVWSYDFYYNGERIVQAAREAYSERDNMPFLADPYACSNKHILGVVHEHKKEMNN</sequence>
<proteinExistence type="predicted"/>
<reference evidence="1 2" key="1">
    <citation type="submission" date="2018-05" db="EMBL/GenBank/DDBJ databases">
        <title>Genomic Encyclopedia of Type Strains, Phase III (KMG-III): the genomes of soil and plant-associated and newly described type strains.</title>
        <authorList>
            <person name="Whitman W."/>
        </authorList>
    </citation>
    <scope>NUCLEOTIDE SEQUENCE [LARGE SCALE GENOMIC DNA]</scope>
    <source>
        <strain evidence="1 2">CECT 5696</strain>
    </source>
</reference>
<comment type="caution">
    <text evidence="1">The sequence shown here is derived from an EMBL/GenBank/DDBJ whole genome shotgun (WGS) entry which is preliminary data.</text>
</comment>
<dbReference type="Proteomes" id="UP000246635">
    <property type="component" value="Unassembled WGS sequence"/>
</dbReference>